<dbReference type="OrthoDB" id="3270840at2759"/>
<gene>
    <name evidence="2" type="ORF">DXG03_005955</name>
</gene>
<feature type="compositionally biased region" description="Low complexity" evidence="1">
    <location>
        <begin position="352"/>
        <end position="397"/>
    </location>
</feature>
<keyword evidence="3" id="KW-1185">Reference proteome</keyword>
<feature type="region of interest" description="Disordered" evidence="1">
    <location>
        <begin position="80"/>
        <end position="113"/>
    </location>
</feature>
<accession>A0A9P7G5Y9</accession>
<comment type="caution">
    <text evidence="2">The sequence shown here is derived from an EMBL/GenBank/DDBJ whole genome shotgun (WGS) entry which is preliminary data.</text>
</comment>
<organism evidence="2 3">
    <name type="scientific">Asterophora parasitica</name>
    <dbReference type="NCBI Taxonomy" id="117018"/>
    <lineage>
        <taxon>Eukaryota</taxon>
        <taxon>Fungi</taxon>
        <taxon>Dikarya</taxon>
        <taxon>Basidiomycota</taxon>
        <taxon>Agaricomycotina</taxon>
        <taxon>Agaricomycetes</taxon>
        <taxon>Agaricomycetidae</taxon>
        <taxon>Agaricales</taxon>
        <taxon>Tricholomatineae</taxon>
        <taxon>Lyophyllaceae</taxon>
        <taxon>Asterophora</taxon>
    </lineage>
</organism>
<feature type="compositionally biased region" description="Low complexity" evidence="1">
    <location>
        <begin position="506"/>
        <end position="523"/>
    </location>
</feature>
<evidence type="ECO:0000313" key="2">
    <source>
        <dbReference type="EMBL" id="KAG5641127.1"/>
    </source>
</evidence>
<protein>
    <submittedName>
        <fullName evidence="2">Uncharacterized protein</fullName>
    </submittedName>
</protein>
<feature type="region of interest" description="Disordered" evidence="1">
    <location>
        <begin position="350"/>
        <end position="428"/>
    </location>
</feature>
<proteinExistence type="predicted"/>
<dbReference type="Proteomes" id="UP000775547">
    <property type="component" value="Unassembled WGS sequence"/>
</dbReference>
<sequence>MRPSRMLYFPPTNDSDSSDSSDRENIAPPPIVDADDAIVLSDLVRTGEASRLRRRGAMHAAHSHSYSQSQPQVIVVVPPSWEDSSDTEDTPPANANARRRPRPSSRRQNAHDTDLDYSYTLFCGAELPAGAGYHPDDHTPFTPSPLPLSLSPPVRPRRPPRRSTNGCGALLHLSAAPRHKLPPPSGSGSGSSQPPPTITTWLAHGRATPAVVLLPSSYLPPDAPIKIQRNACGCAREAIGCAECGNLLGTRYQACQGASAGRHKHPHAQRAGATQGVGRPDGRAYWRVGPRREGEEKKEEEGYTYTFLASAVSSSSPAPQHVPLTASSMSSTVSISTSMTPPVHVYRRVSTQPQPQARPQPQRRTSVYAPSPISPSTSTPPALLSPSTSSAPPSTLLDRLITASPTPLSDEERDLYRDPPPPSARPRYSYGYYSYSSASAYPLGPDGSVSAYPRVVDGSAYPHAQDVSAAAGLFVTSEEITRPMVYNADGEIVSAELRSRRDAEQDSGSASDSDLGAAAAAAAADKEPGQTFLPER</sequence>
<dbReference type="AlphaFoldDB" id="A0A9P7G5Y9"/>
<feature type="region of interest" description="Disordered" evidence="1">
    <location>
        <begin position="497"/>
        <end position="536"/>
    </location>
</feature>
<feature type="region of interest" description="Disordered" evidence="1">
    <location>
        <begin position="1"/>
        <end position="35"/>
    </location>
</feature>
<reference evidence="2" key="1">
    <citation type="submission" date="2020-07" db="EMBL/GenBank/DDBJ databases">
        <authorList>
            <person name="Nieuwenhuis M."/>
            <person name="Van De Peppel L.J.J."/>
        </authorList>
    </citation>
    <scope>NUCLEOTIDE SEQUENCE</scope>
    <source>
        <strain evidence="2">AP01</strain>
        <tissue evidence="2">Mycelium</tissue>
    </source>
</reference>
<dbReference type="EMBL" id="JABCKV010000383">
    <property type="protein sequence ID" value="KAG5641127.1"/>
    <property type="molecule type" value="Genomic_DNA"/>
</dbReference>
<feature type="region of interest" description="Disordered" evidence="1">
    <location>
        <begin position="133"/>
        <end position="198"/>
    </location>
</feature>
<evidence type="ECO:0000313" key="3">
    <source>
        <dbReference type="Proteomes" id="UP000775547"/>
    </source>
</evidence>
<name>A0A9P7G5Y9_9AGAR</name>
<feature type="non-terminal residue" evidence="2">
    <location>
        <position position="536"/>
    </location>
</feature>
<reference evidence="2" key="2">
    <citation type="submission" date="2021-10" db="EMBL/GenBank/DDBJ databases">
        <title>Phylogenomics reveals ancestral predisposition of the termite-cultivated fungus Termitomyces towards a domesticated lifestyle.</title>
        <authorList>
            <person name="Auxier B."/>
            <person name="Grum-Grzhimaylo A."/>
            <person name="Cardenas M.E."/>
            <person name="Lodge J.D."/>
            <person name="Laessoe T."/>
            <person name="Pedersen O."/>
            <person name="Smith M.E."/>
            <person name="Kuyper T.W."/>
            <person name="Franco-Molano E.A."/>
            <person name="Baroni T.J."/>
            <person name="Aanen D.K."/>
        </authorList>
    </citation>
    <scope>NUCLEOTIDE SEQUENCE</scope>
    <source>
        <strain evidence="2">AP01</strain>
        <tissue evidence="2">Mycelium</tissue>
    </source>
</reference>
<evidence type="ECO:0000256" key="1">
    <source>
        <dbReference type="SAM" id="MobiDB-lite"/>
    </source>
</evidence>
<feature type="compositionally biased region" description="Basic and acidic residues" evidence="1">
    <location>
        <begin position="524"/>
        <end position="536"/>
    </location>
</feature>
<feature type="region of interest" description="Disordered" evidence="1">
    <location>
        <begin position="266"/>
        <end position="286"/>
    </location>
</feature>